<dbReference type="eggNOG" id="COG1309">
    <property type="taxonomic scope" value="Bacteria"/>
</dbReference>
<dbReference type="Proteomes" id="UP000028492">
    <property type="component" value="Chromosome"/>
</dbReference>
<reference evidence="5 6" key="1">
    <citation type="journal article" date="2014" name="J. Biotechnol.">
        <title>Complete genome sequence of the actinobacterium Amycolatopsis japonica MG417-CF17(T) (=DSM 44213T) producing (S,S)-N,N'-ethylenediaminedisuccinic acid.</title>
        <authorList>
            <person name="Stegmann E."/>
            <person name="Albersmeier A."/>
            <person name="Spohn M."/>
            <person name="Gert H."/>
            <person name="Weber T."/>
            <person name="Wohlleben W."/>
            <person name="Kalinowski J."/>
            <person name="Ruckert C."/>
        </authorList>
    </citation>
    <scope>NUCLEOTIDE SEQUENCE [LARGE SCALE GENOMIC DNA]</scope>
    <source>
        <strain evidence="6">MG417-CF17 (DSM 44213)</strain>
    </source>
</reference>
<dbReference type="RefSeq" id="WP_051972525.1">
    <property type="nucleotide sequence ID" value="NZ_CP008953.1"/>
</dbReference>
<evidence type="ECO:0000256" key="1">
    <source>
        <dbReference type="ARBA" id="ARBA00023015"/>
    </source>
</evidence>
<dbReference type="AlphaFoldDB" id="A0A075UX04"/>
<dbReference type="STRING" id="208439.AJAP_20490"/>
<evidence type="ECO:0000256" key="2">
    <source>
        <dbReference type="ARBA" id="ARBA00023125"/>
    </source>
</evidence>
<feature type="domain" description="HTH tetR-type" evidence="4">
    <location>
        <begin position="31"/>
        <end position="78"/>
    </location>
</feature>
<keyword evidence="2" id="KW-0238">DNA-binding</keyword>
<dbReference type="KEGG" id="aja:AJAP_20490"/>
<evidence type="ECO:0000256" key="3">
    <source>
        <dbReference type="ARBA" id="ARBA00023163"/>
    </source>
</evidence>
<gene>
    <name evidence="5" type="ORF">AJAP_20490</name>
</gene>
<evidence type="ECO:0000313" key="6">
    <source>
        <dbReference type="Proteomes" id="UP000028492"/>
    </source>
</evidence>
<keyword evidence="1" id="KW-0805">Transcription regulation</keyword>
<dbReference type="InterPro" id="IPR009057">
    <property type="entry name" value="Homeodomain-like_sf"/>
</dbReference>
<dbReference type="GO" id="GO:0000976">
    <property type="term" value="F:transcription cis-regulatory region binding"/>
    <property type="evidence" value="ECO:0007669"/>
    <property type="project" value="TreeGrafter"/>
</dbReference>
<dbReference type="EMBL" id="CP008953">
    <property type="protein sequence ID" value="AIG76959.1"/>
    <property type="molecule type" value="Genomic_DNA"/>
</dbReference>
<evidence type="ECO:0000259" key="4">
    <source>
        <dbReference type="Pfam" id="PF00440"/>
    </source>
</evidence>
<dbReference type="InterPro" id="IPR036271">
    <property type="entry name" value="Tet_transcr_reg_TetR-rel_C_sf"/>
</dbReference>
<dbReference type="PANTHER" id="PTHR30055:SF234">
    <property type="entry name" value="HTH-TYPE TRANSCRIPTIONAL REGULATOR BETI"/>
    <property type="match status" value="1"/>
</dbReference>
<accession>A0A075UX04</accession>
<keyword evidence="6" id="KW-1185">Reference proteome</keyword>
<dbReference type="GO" id="GO:0003700">
    <property type="term" value="F:DNA-binding transcription factor activity"/>
    <property type="evidence" value="ECO:0007669"/>
    <property type="project" value="TreeGrafter"/>
</dbReference>
<organism evidence="5 6">
    <name type="scientific">Amycolatopsis japonica</name>
    <dbReference type="NCBI Taxonomy" id="208439"/>
    <lineage>
        <taxon>Bacteria</taxon>
        <taxon>Bacillati</taxon>
        <taxon>Actinomycetota</taxon>
        <taxon>Actinomycetes</taxon>
        <taxon>Pseudonocardiales</taxon>
        <taxon>Pseudonocardiaceae</taxon>
        <taxon>Amycolatopsis</taxon>
        <taxon>Amycolatopsis japonica group</taxon>
    </lineage>
</organism>
<evidence type="ECO:0000313" key="5">
    <source>
        <dbReference type="EMBL" id="AIG76959.1"/>
    </source>
</evidence>
<dbReference type="InterPro" id="IPR001647">
    <property type="entry name" value="HTH_TetR"/>
</dbReference>
<dbReference type="Gene3D" id="1.10.10.60">
    <property type="entry name" value="Homeodomain-like"/>
    <property type="match status" value="1"/>
</dbReference>
<proteinExistence type="predicted"/>
<name>A0A075UX04_9PSEU</name>
<dbReference type="Pfam" id="PF00440">
    <property type="entry name" value="TetR_N"/>
    <property type="match status" value="1"/>
</dbReference>
<sequence>MQVNPSTQTALQEVQAELGLSVTEAARRAQIVGAAIATIADFGYHKTSFAKIKERAGLSSTRIISYHFTNKAGLMQAVVTTATGMKDKFLEERIEGRTDRAGLLRGYIEAEIAFLGSYPELVRVMVEMASSGSDAEGWFMSAPLVEEFRTGRLERQLRQGQQEGAFGDFAADVMALSIAQAIDGVAAKFAADPKLDLERYGRELADLFLKATAA</sequence>
<protein>
    <recommendedName>
        <fullName evidence="4">HTH tetR-type domain-containing protein</fullName>
    </recommendedName>
</protein>
<dbReference type="SUPFAM" id="SSF46689">
    <property type="entry name" value="Homeodomain-like"/>
    <property type="match status" value="1"/>
</dbReference>
<dbReference type="Gene3D" id="1.10.357.10">
    <property type="entry name" value="Tetracycline Repressor, domain 2"/>
    <property type="match status" value="1"/>
</dbReference>
<dbReference type="PANTHER" id="PTHR30055">
    <property type="entry name" value="HTH-TYPE TRANSCRIPTIONAL REGULATOR RUTR"/>
    <property type="match status" value="1"/>
</dbReference>
<keyword evidence="3" id="KW-0804">Transcription</keyword>
<dbReference type="HOGENOM" id="CLU_069356_15_5_11"/>
<dbReference type="SUPFAM" id="SSF48498">
    <property type="entry name" value="Tetracyclin repressor-like, C-terminal domain"/>
    <property type="match status" value="1"/>
</dbReference>
<dbReference type="InterPro" id="IPR050109">
    <property type="entry name" value="HTH-type_TetR-like_transc_reg"/>
</dbReference>